<evidence type="ECO:0000256" key="1">
    <source>
        <dbReference type="SAM" id="MobiDB-lite"/>
    </source>
</evidence>
<dbReference type="PANTHER" id="PTHR33198">
    <property type="entry name" value="ANK_REP_REGION DOMAIN-CONTAINING PROTEIN-RELATED"/>
    <property type="match status" value="1"/>
</dbReference>
<sequence>MTLNGIKDELHVATLVTLVGAECYELMCDLCSPTQPEEKTFDELVRLVKEHLEPERSEIAERHLFRQRKQQQGESVHAYLQSLKHLAKSCNFKETLEMNIRDQFVSGLYSEEMRSRLFAERNIDYARAVELSLALEAAERHAGAACATALSSSGYGGAGARLADDGLHRVSSVRPRRRRRRRSGRGGR</sequence>
<evidence type="ECO:0000313" key="2">
    <source>
        <dbReference type="EMBL" id="CAH2075056.1"/>
    </source>
</evidence>
<dbReference type="EMBL" id="OW152820">
    <property type="protein sequence ID" value="CAH2075056.1"/>
    <property type="molecule type" value="Genomic_DNA"/>
</dbReference>
<accession>A0ABN8J6H0</accession>
<organism evidence="2 3">
    <name type="scientific">Iphiclides podalirius</name>
    <name type="common">scarce swallowtail</name>
    <dbReference type="NCBI Taxonomy" id="110791"/>
    <lineage>
        <taxon>Eukaryota</taxon>
        <taxon>Metazoa</taxon>
        <taxon>Ecdysozoa</taxon>
        <taxon>Arthropoda</taxon>
        <taxon>Hexapoda</taxon>
        <taxon>Insecta</taxon>
        <taxon>Pterygota</taxon>
        <taxon>Neoptera</taxon>
        <taxon>Endopterygota</taxon>
        <taxon>Lepidoptera</taxon>
        <taxon>Glossata</taxon>
        <taxon>Ditrysia</taxon>
        <taxon>Papilionoidea</taxon>
        <taxon>Papilionidae</taxon>
        <taxon>Papilioninae</taxon>
        <taxon>Iphiclides</taxon>
    </lineage>
</organism>
<dbReference type="PANTHER" id="PTHR33198:SF19">
    <property type="entry name" value="CCHC-TYPE DOMAIN-CONTAINING PROTEIN"/>
    <property type="match status" value="1"/>
</dbReference>
<dbReference type="Proteomes" id="UP000837857">
    <property type="component" value="Chromosome 8"/>
</dbReference>
<reference evidence="2" key="1">
    <citation type="submission" date="2022-03" db="EMBL/GenBank/DDBJ databases">
        <authorList>
            <person name="Martin H S."/>
        </authorList>
    </citation>
    <scope>NUCLEOTIDE SEQUENCE</scope>
</reference>
<protein>
    <recommendedName>
        <fullName evidence="4">Retrotransposon gag domain-containing protein</fullName>
    </recommendedName>
</protein>
<keyword evidence="3" id="KW-1185">Reference proteome</keyword>
<evidence type="ECO:0000313" key="3">
    <source>
        <dbReference type="Proteomes" id="UP000837857"/>
    </source>
</evidence>
<feature type="region of interest" description="Disordered" evidence="1">
    <location>
        <begin position="166"/>
        <end position="188"/>
    </location>
</feature>
<feature type="non-terminal residue" evidence="2">
    <location>
        <position position="188"/>
    </location>
</feature>
<feature type="compositionally biased region" description="Basic residues" evidence="1">
    <location>
        <begin position="174"/>
        <end position="188"/>
    </location>
</feature>
<gene>
    <name evidence="2" type="ORF">IPOD504_LOCUS16462</name>
</gene>
<proteinExistence type="predicted"/>
<name>A0ABN8J6H0_9NEOP</name>
<evidence type="ECO:0008006" key="4">
    <source>
        <dbReference type="Google" id="ProtNLM"/>
    </source>
</evidence>